<organism evidence="3 4">
    <name type="scientific">Cadophora malorum</name>
    <dbReference type="NCBI Taxonomy" id="108018"/>
    <lineage>
        <taxon>Eukaryota</taxon>
        <taxon>Fungi</taxon>
        <taxon>Dikarya</taxon>
        <taxon>Ascomycota</taxon>
        <taxon>Pezizomycotina</taxon>
        <taxon>Leotiomycetes</taxon>
        <taxon>Helotiales</taxon>
        <taxon>Ploettnerulaceae</taxon>
        <taxon>Cadophora</taxon>
    </lineage>
</organism>
<dbReference type="EMBL" id="JAFJYH010000178">
    <property type="protein sequence ID" value="KAG4416677.1"/>
    <property type="molecule type" value="Genomic_DNA"/>
</dbReference>
<feature type="domain" description="2EXR" evidence="2">
    <location>
        <begin position="62"/>
        <end position="153"/>
    </location>
</feature>
<feature type="compositionally biased region" description="Polar residues" evidence="1">
    <location>
        <begin position="1"/>
        <end position="19"/>
    </location>
</feature>
<evidence type="ECO:0000259" key="2">
    <source>
        <dbReference type="Pfam" id="PF20150"/>
    </source>
</evidence>
<gene>
    <name evidence="3" type="ORF">IFR04_010195</name>
</gene>
<feature type="region of interest" description="Disordered" evidence="1">
    <location>
        <begin position="1"/>
        <end position="52"/>
    </location>
</feature>
<dbReference type="OrthoDB" id="3535623at2759"/>
<reference evidence="3" key="1">
    <citation type="submission" date="2021-02" db="EMBL/GenBank/DDBJ databases">
        <title>Genome sequence Cadophora malorum strain M34.</title>
        <authorList>
            <person name="Stefanovic E."/>
            <person name="Vu D."/>
            <person name="Scully C."/>
            <person name="Dijksterhuis J."/>
            <person name="Roader J."/>
            <person name="Houbraken J."/>
        </authorList>
    </citation>
    <scope>NUCLEOTIDE SEQUENCE</scope>
    <source>
        <strain evidence="3">M34</strain>
    </source>
</reference>
<dbReference type="Proteomes" id="UP000664132">
    <property type="component" value="Unassembled WGS sequence"/>
</dbReference>
<evidence type="ECO:0000313" key="4">
    <source>
        <dbReference type="Proteomes" id="UP000664132"/>
    </source>
</evidence>
<accession>A0A8H7TBP1</accession>
<dbReference type="Pfam" id="PF20150">
    <property type="entry name" value="2EXR"/>
    <property type="match status" value="1"/>
</dbReference>
<protein>
    <recommendedName>
        <fullName evidence="2">2EXR domain-containing protein</fullName>
    </recommendedName>
</protein>
<sequence>MGSNISRLIIPSSGTSVTHHNIPRDTASTPLPFHSPSPGASPPDPRQPGFTLSSARLPLKTFESFPKLPTEIRLMVWELVLPGERVVRVEKYTNASDRHKPCASCSCIGSRARVPTLLHVNHETRHLALKYYTVTLKHRLLKPTYFNPNIDILLFASVDAFVKFAKPVALPHTLKFYDNSLFTELFPVRDTQGNFGTVPRRYTDDEKIESKLRYMAIGRSNPLPFHAITGETPWEEIDKPEVLNLLGTFGDLTKLFIEGVYLEDSGVHPAPPSFAARFLRKALGRRWKLSRDQDLNMPEIIVVGPTSMKQMRFRAREARLWSWAKLAEHQP</sequence>
<dbReference type="InterPro" id="IPR045518">
    <property type="entry name" value="2EXR"/>
</dbReference>
<evidence type="ECO:0000256" key="1">
    <source>
        <dbReference type="SAM" id="MobiDB-lite"/>
    </source>
</evidence>
<proteinExistence type="predicted"/>
<feature type="compositionally biased region" description="Pro residues" evidence="1">
    <location>
        <begin position="33"/>
        <end position="46"/>
    </location>
</feature>
<keyword evidence="4" id="KW-1185">Reference proteome</keyword>
<dbReference type="PANTHER" id="PTHR35910">
    <property type="entry name" value="2EXR DOMAIN-CONTAINING PROTEIN"/>
    <property type="match status" value="1"/>
</dbReference>
<evidence type="ECO:0000313" key="3">
    <source>
        <dbReference type="EMBL" id="KAG4416677.1"/>
    </source>
</evidence>
<comment type="caution">
    <text evidence="3">The sequence shown here is derived from an EMBL/GenBank/DDBJ whole genome shotgun (WGS) entry which is preliminary data.</text>
</comment>
<name>A0A8H7TBP1_9HELO</name>
<dbReference type="PANTHER" id="PTHR35910:SF6">
    <property type="entry name" value="2EXR DOMAIN-CONTAINING PROTEIN"/>
    <property type="match status" value="1"/>
</dbReference>
<dbReference type="AlphaFoldDB" id="A0A8H7TBP1"/>